<dbReference type="PANTHER" id="PTHR11360">
    <property type="entry name" value="MONOCARBOXYLATE TRANSPORTER"/>
    <property type="match status" value="1"/>
</dbReference>
<feature type="transmembrane region" description="Helical" evidence="4">
    <location>
        <begin position="289"/>
        <end position="307"/>
    </location>
</feature>
<feature type="transmembrane region" description="Helical" evidence="4">
    <location>
        <begin position="98"/>
        <end position="115"/>
    </location>
</feature>
<feature type="transmembrane region" description="Helical" evidence="4">
    <location>
        <begin position="151"/>
        <end position="173"/>
    </location>
</feature>
<keyword evidence="4" id="KW-0472">Membrane</keyword>
<dbReference type="Pfam" id="PF07690">
    <property type="entry name" value="MFS_1"/>
    <property type="match status" value="1"/>
</dbReference>
<accession>A0A427XCX4</accession>
<keyword evidence="4" id="KW-1133">Transmembrane helix</keyword>
<reference evidence="6 7" key="1">
    <citation type="submission" date="2018-11" db="EMBL/GenBank/DDBJ databases">
        <title>Genome sequence of Apiotrichum porosum DSM 27194.</title>
        <authorList>
            <person name="Aliyu H."/>
            <person name="Gorte O."/>
            <person name="Ochsenreither K."/>
        </authorList>
    </citation>
    <scope>NUCLEOTIDE SEQUENCE [LARGE SCALE GENOMIC DNA]</scope>
    <source>
        <strain evidence="6 7">DSM 27194</strain>
    </source>
</reference>
<evidence type="ECO:0000259" key="5">
    <source>
        <dbReference type="PROSITE" id="PS50850"/>
    </source>
</evidence>
<feature type="transmembrane region" description="Helical" evidence="4">
    <location>
        <begin position="352"/>
        <end position="375"/>
    </location>
</feature>
<proteinExistence type="inferred from homology"/>
<feature type="compositionally biased region" description="Basic residues" evidence="3">
    <location>
        <begin position="1"/>
        <end position="13"/>
    </location>
</feature>
<evidence type="ECO:0000256" key="3">
    <source>
        <dbReference type="SAM" id="MobiDB-lite"/>
    </source>
</evidence>
<dbReference type="InterPro" id="IPR036259">
    <property type="entry name" value="MFS_trans_sf"/>
</dbReference>
<evidence type="ECO:0000313" key="6">
    <source>
        <dbReference type="EMBL" id="RSH76672.1"/>
    </source>
</evidence>
<dbReference type="GO" id="GO:0022857">
    <property type="term" value="F:transmembrane transporter activity"/>
    <property type="evidence" value="ECO:0007669"/>
    <property type="project" value="InterPro"/>
</dbReference>
<dbReference type="PROSITE" id="PS50850">
    <property type="entry name" value="MFS"/>
    <property type="match status" value="1"/>
</dbReference>
<dbReference type="GO" id="GO:0016020">
    <property type="term" value="C:membrane"/>
    <property type="evidence" value="ECO:0007669"/>
    <property type="project" value="UniProtKB-SubCell"/>
</dbReference>
<comment type="caution">
    <text evidence="6">The sequence shown here is derived from an EMBL/GenBank/DDBJ whole genome shotgun (WGS) entry which is preliminary data.</text>
</comment>
<feature type="transmembrane region" description="Helical" evidence="4">
    <location>
        <begin position="319"/>
        <end position="340"/>
    </location>
</feature>
<evidence type="ECO:0000256" key="1">
    <source>
        <dbReference type="ARBA" id="ARBA00004141"/>
    </source>
</evidence>
<comment type="subcellular location">
    <subcellularLocation>
        <location evidence="1">Membrane</location>
        <topology evidence="1">Multi-pass membrane protein</topology>
    </subcellularLocation>
</comment>
<dbReference type="InterPro" id="IPR011701">
    <property type="entry name" value="MFS"/>
</dbReference>
<dbReference type="Gene3D" id="1.20.1250.20">
    <property type="entry name" value="MFS general substrate transporter like domains"/>
    <property type="match status" value="2"/>
</dbReference>
<feature type="transmembrane region" description="Helical" evidence="4">
    <location>
        <begin position="185"/>
        <end position="204"/>
    </location>
</feature>
<feature type="transmembrane region" description="Helical" evidence="4">
    <location>
        <begin position="127"/>
        <end position="145"/>
    </location>
</feature>
<evidence type="ECO:0000313" key="7">
    <source>
        <dbReference type="Proteomes" id="UP000279236"/>
    </source>
</evidence>
<dbReference type="SUPFAM" id="SSF103473">
    <property type="entry name" value="MFS general substrate transporter"/>
    <property type="match status" value="1"/>
</dbReference>
<feature type="transmembrane region" description="Helical" evidence="4">
    <location>
        <begin position="216"/>
        <end position="236"/>
    </location>
</feature>
<evidence type="ECO:0000256" key="2">
    <source>
        <dbReference type="ARBA" id="ARBA00006727"/>
    </source>
</evidence>
<feature type="transmembrane region" description="Helical" evidence="4">
    <location>
        <begin position="387"/>
        <end position="408"/>
    </location>
</feature>
<dbReference type="Proteomes" id="UP000279236">
    <property type="component" value="Unassembled WGS sequence"/>
</dbReference>
<dbReference type="EMBL" id="RSCE01000022">
    <property type="protein sequence ID" value="RSH76672.1"/>
    <property type="molecule type" value="Genomic_DNA"/>
</dbReference>
<dbReference type="GeneID" id="39589962"/>
<feature type="transmembrane region" description="Helical" evidence="4">
    <location>
        <begin position="414"/>
        <end position="432"/>
    </location>
</feature>
<feature type="transmembrane region" description="Helical" evidence="4">
    <location>
        <begin position="257"/>
        <end position="277"/>
    </location>
</feature>
<feature type="domain" description="Major facilitator superfamily (MFS) profile" evidence="5">
    <location>
        <begin position="59"/>
        <end position="436"/>
    </location>
</feature>
<sequence length="478" mass="51673">MEHLQHHHHHHRPHPELAPDPETHSREGTPPPPDTAVEIVRQVTIDIGPPPDGGLEAWLCVVATFLLLFCIFGCATSFGQLELYYLSHQLSGYSKSTVAWIGSCQSTLTFLGSIYTGRYFDSHGPRMLVIVGTVASVSALVAIAFCHEYYQFLLAHMLFGLSGTIIYAPATSISGHWFLKRRSTAVGIIVCGAGLGGVVYPIMFKQLFDQLSFRNTMLIVAGFNGVLMVPGCFFMKSRLPRRHPPPLKALAGPWHEARYVFLVVGSGLYVLNVFSPYFNAPTLATSNNLPANISSYAIAILQTGSFLGRASAGFMADAFGVWNVFGTMCFATSIVLFTFWTGSPIGTAATIIGLLLYGFVSGAWFTLVAAACAAISPTREIGMRLGMLWSFVGLPVLVGPVVCGLLINVAGGKFTYAGVFCGFTMLMAAFITPGPRLMQAIRTAVFGPRSRLEDAESSTETIVAEDDEKEDSKEDTKA</sequence>
<dbReference type="PANTHER" id="PTHR11360:SF177">
    <property type="entry name" value="RIBOFLAVIN TRANSPORTER MCH5"/>
    <property type="match status" value="1"/>
</dbReference>
<gene>
    <name evidence="6" type="ORF">EHS24_005419</name>
</gene>
<dbReference type="InterPro" id="IPR020846">
    <property type="entry name" value="MFS_dom"/>
</dbReference>
<name>A0A427XCX4_9TREE</name>
<dbReference type="InterPro" id="IPR050327">
    <property type="entry name" value="Proton-linked_MCT"/>
</dbReference>
<comment type="similarity">
    <text evidence="2">Belongs to the major facilitator superfamily. Monocarboxylate porter (TC 2.A.1.13) family.</text>
</comment>
<keyword evidence="7" id="KW-1185">Reference proteome</keyword>
<protein>
    <recommendedName>
        <fullName evidence="5">Major facilitator superfamily (MFS) profile domain-containing protein</fullName>
    </recommendedName>
</protein>
<dbReference type="OrthoDB" id="6509908at2759"/>
<feature type="transmembrane region" description="Helical" evidence="4">
    <location>
        <begin position="57"/>
        <end position="78"/>
    </location>
</feature>
<dbReference type="RefSeq" id="XP_028471819.1">
    <property type="nucleotide sequence ID" value="XM_028620944.1"/>
</dbReference>
<keyword evidence="4" id="KW-0812">Transmembrane</keyword>
<feature type="region of interest" description="Disordered" evidence="3">
    <location>
        <begin position="1"/>
        <end position="35"/>
    </location>
</feature>
<organism evidence="6 7">
    <name type="scientific">Apiotrichum porosum</name>
    <dbReference type="NCBI Taxonomy" id="105984"/>
    <lineage>
        <taxon>Eukaryota</taxon>
        <taxon>Fungi</taxon>
        <taxon>Dikarya</taxon>
        <taxon>Basidiomycota</taxon>
        <taxon>Agaricomycotina</taxon>
        <taxon>Tremellomycetes</taxon>
        <taxon>Trichosporonales</taxon>
        <taxon>Trichosporonaceae</taxon>
        <taxon>Apiotrichum</taxon>
    </lineage>
</organism>
<evidence type="ECO:0000256" key="4">
    <source>
        <dbReference type="SAM" id="Phobius"/>
    </source>
</evidence>
<feature type="region of interest" description="Disordered" evidence="3">
    <location>
        <begin position="452"/>
        <end position="478"/>
    </location>
</feature>
<feature type="compositionally biased region" description="Basic and acidic residues" evidence="3">
    <location>
        <begin position="14"/>
        <end position="27"/>
    </location>
</feature>
<dbReference type="AlphaFoldDB" id="A0A427XCX4"/>